<reference evidence="2 3" key="1">
    <citation type="submission" date="2020-04" db="EMBL/GenBank/DDBJ databases">
        <title>Perkinsus olseni comparative genomics.</title>
        <authorList>
            <person name="Bogema D.R."/>
        </authorList>
    </citation>
    <scope>NUCLEOTIDE SEQUENCE [LARGE SCALE GENOMIC DNA]</scope>
    <source>
        <strain evidence="2">ATCC PRA-205</strain>
    </source>
</reference>
<feature type="compositionally biased region" description="Polar residues" evidence="1">
    <location>
        <begin position="145"/>
        <end position="156"/>
    </location>
</feature>
<evidence type="ECO:0000256" key="1">
    <source>
        <dbReference type="SAM" id="MobiDB-lite"/>
    </source>
</evidence>
<organism evidence="2 3">
    <name type="scientific">Perkinsus olseni</name>
    <name type="common">Perkinsus atlanticus</name>
    <dbReference type="NCBI Taxonomy" id="32597"/>
    <lineage>
        <taxon>Eukaryota</taxon>
        <taxon>Sar</taxon>
        <taxon>Alveolata</taxon>
        <taxon>Perkinsozoa</taxon>
        <taxon>Perkinsea</taxon>
        <taxon>Perkinsida</taxon>
        <taxon>Perkinsidae</taxon>
        <taxon>Perkinsus</taxon>
    </lineage>
</organism>
<dbReference type="AlphaFoldDB" id="A0A7J6QQU9"/>
<protein>
    <submittedName>
        <fullName evidence="2">Uncharacterized protein</fullName>
    </submittedName>
</protein>
<feature type="non-terminal residue" evidence="2">
    <location>
        <position position="156"/>
    </location>
</feature>
<evidence type="ECO:0000313" key="3">
    <source>
        <dbReference type="Proteomes" id="UP000574390"/>
    </source>
</evidence>
<name>A0A7J6QQU9_PEROL</name>
<comment type="caution">
    <text evidence="2">The sequence shown here is derived from an EMBL/GenBank/DDBJ whole genome shotgun (WGS) entry which is preliminary data.</text>
</comment>
<evidence type="ECO:0000313" key="2">
    <source>
        <dbReference type="EMBL" id="KAF4710934.1"/>
    </source>
</evidence>
<feature type="region of interest" description="Disordered" evidence="1">
    <location>
        <begin position="130"/>
        <end position="156"/>
    </location>
</feature>
<proteinExistence type="predicted"/>
<feature type="non-terminal residue" evidence="2">
    <location>
        <position position="1"/>
    </location>
</feature>
<feature type="compositionally biased region" description="Polar residues" evidence="1">
    <location>
        <begin position="53"/>
        <end position="64"/>
    </location>
</feature>
<sequence length="156" mass="16241">KEWEFIMSQPLPASSARTAVLPSPSALKDDNAQEDGGVRQGLDVTGDRGGINAKSNGRTINSNGKEAAAGGSPTNDKISPKAGMNSTSNVSAAAAAAAMAKYYLLPGHQYNQEQLRNAVMLAAQIVEKQRQGSGKAMMEAKKTADVNSTDTSENST</sequence>
<feature type="region of interest" description="Disordered" evidence="1">
    <location>
        <begin position="1"/>
        <end position="86"/>
    </location>
</feature>
<dbReference type="EMBL" id="JABANM010027669">
    <property type="protein sequence ID" value="KAF4710934.1"/>
    <property type="molecule type" value="Genomic_DNA"/>
</dbReference>
<accession>A0A7J6QQU9</accession>
<gene>
    <name evidence="2" type="ORF">FOZ62_021405</name>
</gene>
<dbReference type="Proteomes" id="UP000574390">
    <property type="component" value="Unassembled WGS sequence"/>
</dbReference>